<dbReference type="PANTHER" id="PTHR43792">
    <property type="entry name" value="GNAT FAMILY, PUTATIVE (AFU_ORTHOLOGUE AFUA_3G00765)-RELATED-RELATED"/>
    <property type="match status" value="1"/>
</dbReference>
<dbReference type="PATRIC" id="fig|1317121.7.peg.202"/>
<dbReference type="AlphaFoldDB" id="A0A0L1JU13"/>
<name>A0A0L1JU13_9RHOB</name>
<organism evidence="2 3">
    <name type="scientific">Pseudaestuariivita atlantica</name>
    <dbReference type="NCBI Taxonomy" id="1317121"/>
    <lineage>
        <taxon>Bacteria</taxon>
        <taxon>Pseudomonadati</taxon>
        <taxon>Pseudomonadota</taxon>
        <taxon>Alphaproteobacteria</taxon>
        <taxon>Rhodobacterales</taxon>
        <taxon>Paracoccaceae</taxon>
        <taxon>Pseudaestuariivita</taxon>
    </lineage>
</organism>
<dbReference type="STRING" id="1317121.ATO11_01010"/>
<evidence type="ECO:0000259" key="1">
    <source>
        <dbReference type="PROSITE" id="PS51186"/>
    </source>
</evidence>
<comment type="caution">
    <text evidence="2">The sequence shown here is derived from an EMBL/GenBank/DDBJ whole genome shotgun (WGS) entry which is preliminary data.</text>
</comment>
<protein>
    <submittedName>
        <fullName evidence="2">Acetyltransferase</fullName>
    </submittedName>
</protein>
<dbReference type="Proteomes" id="UP000036938">
    <property type="component" value="Unassembled WGS sequence"/>
</dbReference>
<dbReference type="EMBL" id="AQQZ01000001">
    <property type="protein sequence ID" value="KNG95251.1"/>
    <property type="molecule type" value="Genomic_DNA"/>
</dbReference>
<evidence type="ECO:0000313" key="2">
    <source>
        <dbReference type="EMBL" id="KNG95251.1"/>
    </source>
</evidence>
<dbReference type="RefSeq" id="WP_050528970.1">
    <property type="nucleotide sequence ID" value="NZ_AQQZ01000001.1"/>
</dbReference>
<evidence type="ECO:0000313" key="3">
    <source>
        <dbReference type="Proteomes" id="UP000036938"/>
    </source>
</evidence>
<dbReference type="Pfam" id="PF13302">
    <property type="entry name" value="Acetyltransf_3"/>
    <property type="match status" value="1"/>
</dbReference>
<keyword evidence="2" id="KW-0808">Transferase</keyword>
<feature type="domain" description="N-acetyltransferase" evidence="1">
    <location>
        <begin position="17"/>
        <end position="176"/>
    </location>
</feature>
<keyword evidence="3" id="KW-1185">Reference proteome</keyword>
<dbReference type="InterPro" id="IPR016181">
    <property type="entry name" value="Acyl_CoA_acyltransferase"/>
</dbReference>
<dbReference type="OrthoDB" id="9804153at2"/>
<dbReference type="Gene3D" id="3.40.630.30">
    <property type="match status" value="1"/>
</dbReference>
<dbReference type="SUPFAM" id="SSF55729">
    <property type="entry name" value="Acyl-CoA N-acyltransferases (Nat)"/>
    <property type="match status" value="1"/>
</dbReference>
<dbReference type="PROSITE" id="PS51186">
    <property type="entry name" value="GNAT"/>
    <property type="match status" value="1"/>
</dbReference>
<dbReference type="InterPro" id="IPR000182">
    <property type="entry name" value="GNAT_dom"/>
</dbReference>
<dbReference type="GO" id="GO:0016747">
    <property type="term" value="F:acyltransferase activity, transferring groups other than amino-acyl groups"/>
    <property type="evidence" value="ECO:0007669"/>
    <property type="project" value="InterPro"/>
</dbReference>
<dbReference type="InterPro" id="IPR051531">
    <property type="entry name" value="N-acetyltransferase"/>
</dbReference>
<accession>A0A0L1JU13</accession>
<gene>
    <name evidence="2" type="ORF">ATO11_01010</name>
</gene>
<reference evidence="2 3" key="1">
    <citation type="journal article" date="2015" name="Int. J. Syst. Evol. Microbiol.">
        <title>Aestuariivita atlantica sp. nov., isolated from deep sea sediment of the Atlantic Ocean.</title>
        <authorList>
            <person name="Li G."/>
            <person name="Lai Q."/>
            <person name="Du Y."/>
            <person name="Liu X."/>
            <person name="Sun F."/>
            <person name="Shao Z."/>
        </authorList>
    </citation>
    <scope>NUCLEOTIDE SEQUENCE [LARGE SCALE GENOMIC DNA]</scope>
    <source>
        <strain evidence="2 3">22II-S11-z3</strain>
    </source>
</reference>
<sequence length="178" mass="19329">MTAATMTAQPVIETDRFDLRPVRHSDAGLISHYGSDQRIAMMTTSIPHPLPPGATEAFLVRALSGDRTEDVWVLDGTRTGGPEVMGLMSLERLSDDQSEIGYWVAPAFWGKGVTRAGLDALLDTNPQGCKTVFGSVFQDNPVSAKVLTDCGFAYIGDAEVYCVARAANVPTWTYLRQM</sequence>
<proteinExistence type="predicted"/>